<dbReference type="PROSITE" id="PS51257">
    <property type="entry name" value="PROKAR_LIPOPROTEIN"/>
    <property type="match status" value="1"/>
</dbReference>
<keyword evidence="3" id="KW-1185">Reference proteome</keyword>
<sequence length="180" mass="20355">MRFLLLRRVLVIIIVITLASCLGDETHCEPHDFLAHRPCQPCIAVPVSQKSCRMCQMCHTQDRRSIMRHVAWRPLTFSNRRRITRNQKKIDLSSGFSGSKNTAVSTMSRDLSASSGSWSSELELSPSRGLENSLTAAGGTIKLSSRVNITRFKKQRNERNTQEILSLLLGERHEENFVSS</sequence>
<gene>
    <name evidence="2" type="ORF">RRG08_006026</name>
</gene>
<feature type="chain" id="PRO_5042273126" evidence="1">
    <location>
        <begin position="24"/>
        <end position="180"/>
    </location>
</feature>
<dbReference type="Proteomes" id="UP001283361">
    <property type="component" value="Unassembled WGS sequence"/>
</dbReference>
<feature type="signal peptide" evidence="1">
    <location>
        <begin position="1"/>
        <end position="23"/>
    </location>
</feature>
<evidence type="ECO:0000256" key="1">
    <source>
        <dbReference type="SAM" id="SignalP"/>
    </source>
</evidence>
<dbReference type="EMBL" id="JAWDGP010001776">
    <property type="protein sequence ID" value="KAK3788218.1"/>
    <property type="molecule type" value="Genomic_DNA"/>
</dbReference>
<comment type="caution">
    <text evidence="2">The sequence shown here is derived from an EMBL/GenBank/DDBJ whole genome shotgun (WGS) entry which is preliminary data.</text>
</comment>
<protein>
    <submittedName>
        <fullName evidence="2">Uncharacterized protein</fullName>
    </submittedName>
</protein>
<accession>A0AAE1E0D2</accession>
<organism evidence="2 3">
    <name type="scientific">Elysia crispata</name>
    <name type="common">lettuce slug</name>
    <dbReference type="NCBI Taxonomy" id="231223"/>
    <lineage>
        <taxon>Eukaryota</taxon>
        <taxon>Metazoa</taxon>
        <taxon>Spiralia</taxon>
        <taxon>Lophotrochozoa</taxon>
        <taxon>Mollusca</taxon>
        <taxon>Gastropoda</taxon>
        <taxon>Heterobranchia</taxon>
        <taxon>Euthyneura</taxon>
        <taxon>Panpulmonata</taxon>
        <taxon>Sacoglossa</taxon>
        <taxon>Placobranchoidea</taxon>
        <taxon>Plakobranchidae</taxon>
        <taxon>Elysia</taxon>
    </lineage>
</organism>
<reference evidence="2" key="1">
    <citation type="journal article" date="2023" name="G3 (Bethesda)">
        <title>A reference genome for the long-term kleptoplast-retaining sea slug Elysia crispata morphotype clarki.</title>
        <authorList>
            <person name="Eastman K.E."/>
            <person name="Pendleton A.L."/>
            <person name="Shaikh M.A."/>
            <person name="Suttiyut T."/>
            <person name="Ogas R."/>
            <person name="Tomko P."/>
            <person name="Gavelis G."/>
            <person name="Widhalm J.R."/>
            <person name="Wisecaver J.H."/>
        </authorList>
    </citation>
    <scope>NUCLEOTIDE SEQUENCE</scope>
    <source>
        <strain evidence="2">ECLA1</strain>
    </source>
</reference>
<evidence type="ECO:0000313" key="3">
    <source>
        <dbReference type="Proteomes" id="UP001283361"/>
    </source>
</evidence>
<name>A0AAE1E0D2_9GAST</name>
<evidence type="ECO:0000313" key="2">
    <source>
        <dbReference type="EMBL" id="KAK3788218.1"/>
    </source>
</evidence>
<dbReference type="AlphaFoldDB" id="A0AAE1E0D2"/>
<keyword evidence="1" id="KW-0732">Signal</keyword>
<proteinExistence type="predicted"/>